<evidence type="ECO:0000313" key="3">
    <source>
        <dbReference type="EMBL" id="CQD18079.1"/>
    </source>
</evidence>
<dbReference type="PROSITE" id="PS00061">
    <property type="entry name" value="ADH_SHORT"/>
    <property type="match status" value="1"/>
</dbReference>
<dbReference type="CDD" id="cd05233">
    <property type="entry name" value="SDR_c"/>
    <property type="match status" value="1"/>
</dbReference>
<protein>
    <submittedName>
        <fullName evidence="3">Short chain dehydrogenase/reductase family oxidoreductase</fullName>
    </submittedName>
</protein>
<dbReference type="PANTHER" id="PTHR24321:SF8">
    <property type="entry name" value="ESTRADIOL 17-BETA-DEHYDROGENASE 8-RELATED"/>
    <property type="match status" value="1"/>
</dbReference>
<evidence type="ECO:0000256" key="1">
    <source>
        <dbReference type="ARBA" id="ARBA00006484"/>
    </source>
</evidence>
<dbReference type="Proteomes" id="UP000199251">
    <property type="component" value="Unassembled WGS sequence"/>
</dbReference>
<dbReference type="SUPFAM" id="SSF51735">
    <property type="entry name" value="NAD(P)-binding Rossmann-fold domains"/>
    <property type="match status" value="1"/>
</dbReference>
<accession>A0A0E4CPH3</accession>
<keyword evidence="2" id="KW-0560">Oxidoreductase</keyword>
<dbReference type="EMBL" id="CTEE01000001">
    <property type="protein sequence ID" value="CQD18079.1"/>
    <property type="molecule type" value="Genomic_DNA"/>
</dbReference>
<organism evidence="3 4">
    <name type="scientific">Mycobacterium lentiflavum</name>
    <dbReference type="NCBI Taxonomy" id="141349"/>
    <lineage>
        <taxon>Bacteria</taxon>
        <taxon>Bacillati</taxon>
        <taxon>Actinomycetota</taxon>
        <taxon>Actinomycetes</taxon>
        <taxon>Mycobacteriales</taxon>
        <taxon>Mycobacteriaceae</taxon>
        <taxon>Mycobacterium</taxon>
        <taxon>Mycobacterium simiae complex</taxon>
    </lineage>
</organism>
<dbReference type="InterPro" id="IPR002347">
    <property type="entry name" value="SDR_fam"/>
</dbReference>
<name>A0A0E4CPH3_MYCLN</name>
<dbReference type="Pfam" id="PF13561">
    <property type="entry name" value="adh_short_C2"/>
    <property type="match status" value="1"/>
</dbReference>
<gene>
    <name evidence="3" type="ORF">BN1232_04107</name>
</gene>
<dbReference type="Gene3D" id="3.40.50.720">
    <property type="entry name" value="NAD(P)-binding Rossmann-like Domain"/>
    <property type="match status" value="1"/>
</dbReference>
<dbReference type="InterPro" id="IPR036291">
    <property type="entry name" value="NAD(P)-bd_dom_sf"/>
</dbReference>
<comment type="similarity">
    <text evidence="1">Belongs to the short-chain dehydrogenases/reductases (SDR) family.</text>
</comment>
<dbReference type="AlphaFoldDB" id="A0A0E4CPH3"/>
<dbReference type="PRINTS" id="PR00080">
    <property type="entry name" value="SDRFAMILY"/>
</dbReference>
<dbReference type="GO" id="GO:0016491">
    <property type="term" value="F:oxidoreductase activity"/>
    <property type="evidence" value="ECO:0007669"/>
    <property type="project" value="UniProtKB-KW"/>
</dbReference>
<evidence type="ECO:0000313" key="4">
    <source>
        <dbReference type="Proteomes" id="UP000199251"/>
    </source>
</evidence>
<dbReference type="STRING" id="141349.BN1232_04107"/>
<dbReference type="FunFam" id="3.40.50.720:FF:000084">
    <property type="entry name" value="Short-chain dehydrogenase reductase"/>
    <property type="match status" value="1"/>
</dbReference>
<evidence type="ECO:0000256" key="2">
    <source>
        <dbReference type="ARBA" id="ARBA00023002"/>
    </source>
</evidence>
<dbReference type="PRINTS" id="PR00081">
    <property type="entry name" value="GDHRDH"/>
</dbReference>
<reference evidence="3 4" key="1">
    <citation type="submission" date="2015-03" db="EMBL/GenBank/DDBJ databases">
        <authorList>
            <person name="Urmite Genomes"/>
        </authorList>
    </citation>
    <scope>NUCLEOTIDE SEQUENCE [LARGE SCALE GENOMIC DNA]</scope>
    <source>
        <strain evidence="3 4">CSUR P1491</strain>
    </source>
</reference>
<proteinExistence type="inferred from homology"/>
<dbReference type="PANTHER" id="PTHR24321">
    <property type="entry name" value="DEHYDROGENASES, SHORT CHAIN"/>
    <property type="match status" value="1"/>
</dbReference>
<dbReference type="InterPro" id="IPR020904">
    <property type="entry name" value="Sc_DH/Rdtase_CS"/>
</dbReference>
<sequence>MAVATTADDWEQTMDLGLAGARVVVTGGASNIGRGIVHVFAEEGARVVISDIDKPQAERVRDEAQAKGAGAVEVAIADLTTPGGAETAIGAALDNWGGIDVLVNNAGWSGQGFIATETDRDQWQRTIEVNLYTAVAATQAAIGPMKEAGGGAIAFISSDAAFGQIRTGVYGTSKAALLALARTVAREHGRHGIRSNAICPGLVIPEGPEAVGESSLWAGEETLFNDDQIDYMVKGTPLRRLTTAEDVGRATAWFCSPTAARQVTGQIISVSGGSTMP</sequence>